<dbReference type="PANTHER" id="PTHR36153">
    <property type="entry name" value="INNER MEMBRANE PROTEIN-RELATED"/>
    <property type="match status" value="1"/>
</dbReference>
<feature type="domain" description="IcmF-related" evidence="3">
    <location>
        <begin position="466"/>
        <end position="750"/>
    </location>
</feature>
<evidence type="ECO:0000313" key="6">
    <source>
        <dbReference type="EMBL" id="TFY87997.1"/>
    </source>
</evidence>
<comment type="caution">
    <text evidence="6">The sequence shown here is derived from an EMBL/GenBank/DDBJ whole genome shotgun (WGS) entry which is preliminary data.</text>
</comment>
<dbReference type="Pfam" id="PF14331">
    <property type="entry name" value="IcmF-related_N"/>
    <property type="match status" value="1"/>
</dbReference>
<name>A0A4Z0ANN8_9PSED</name>
<protein>
    <submittedName>
        <fullName evidence="6">Type VI secretion system membrane subunit TssM</fullName>
    </submittedName>
</protein>
<evidence type="ECO:0000256" key="1">
    <source>
        <dbReference type="SAM" id="Phobius"/>
    </source>
</evidence>
<dbReference type="InterPro" id="IPR048677">
    <property type="entry name" value="TssM1_hel"/>
</dbReference>
<keyword evidence="1" id="KW-1133">Transmembrane helix</keyword>
<feature type="domain" description="Type VI secretion system component TssM1 N-terminal" evidence="4">
    <location>
        <begin position="192"/>
        <end position="417"/>
    </location>
</feature>
<feature type="transmembrane region" description="Helical" evidence="1">
    <location>
        <begin position="414"/>
        <end position="432"/>
    </location>
</feature>
<evidence type="ECO:0000259" key="4">
    <source>
        <dbReference type="Pfam" id="PF14331"/>
    </source>
</evidence>
<dbReference type="OrthoDB" id="9758229at2"/>
<dbReference type="RefSeq" id="WP_135310580.1">
    <property type="nucleotide sequence ID" value="NZ_QUZT01000064.1"/>
</dbReference>
<proteinExistence type="predicted"/>
<sequence length="1124" mass="126846">MKAFFKSVGAVLCKPWVWSLLLVLAGAALVWFYGPLLAVDEHRFWQGAPERLVTISGLFLMWGLAMVIVNGGRVARLNQPENQARLQHQGFVEDERKQVRGRFREALQTLKSTRRYGDHSERWRNELPWYLVIGQQGSGKTQLLAAGGLPFPLDRSDAQPSGATSYCDWYFADEAVVVETAGRYLEQPDSAVDAAGWSTLLGLLKSRRRTRPLNGVVVTLSIDALMSMNEHDLVLHARHVHNRLQDIQQTLHADVPVYLVLTQADRLKGFTEFFDGPQVDSAQAVLGESLVTGKRGIEISHVRAAFEALLQRLGAELIQRLHQERNVERRGQMLELPRQVAHIGENLCLYVESAFSAHRYQRINGLRGFYLTCAADGGRRAHFVQGLFSRVVFPEAELAGLHTPQLRRIRRHQGLLLTTMLLVIGAMGTLWAHSYTVNHQRLEQLAELAKPLPPGLPGSDEVLALLPLLDRRLAATRVFPAQADARWVERAGLYQGELSRPLLTGAYEDVLHRQLLGQVATLLEEQVRASLGDRDRLLETLRAYLMLNLPDRRESTWLAQQLAGHWSARYTGLPQVQKRLNEHFVRLLERPFVATLNDDLVAQARLELRGEPLAGVVYRTLREQAQGLEPLRLAEGRAFSGAEPPIPGFYTKRYVQYFEKQGARLVNAIAQDNWVLGQAADLSDMDLRQLMLELEQRYFSEYADAWSQALGQVHLQENDSLSLSADRLASLTSAQSGLVQLLQQVRENTRLLTTRDRLDALDQAVGEKSAALSSLILEKLPGPVPSDSARRALQRRFEPLHQLLDDQQNPGVELTQALRQLDELHLQLAALNRESSPEQAAFKMVKSRMDGQQPLLGNLRDTATRLPFPLNGWLESIADDSWRLLLDDAYGYVNQRYQSEVHGFYAKAIHRRYPFNAHAGSDVALGDFQEFFKGRGVMARFYEGYLRSFISVEGGRYRLRGLDGRSLPMSRSLLDQLGKAQVIRQGFFSEEQGDWAVRFTLAPYSLDQAASRATLRIGDQQLEYRHGPVVPMTFNWPREAGDDRSSLVLERSAERPLGIEKNNGAWSWFRLLDLMHSEPASGRDAHIIKADLAGLRANYLLTSQRNPSPFNVAAWRSFRLPEQL</sequence>
<dbReference type="Pfam" id="PF06761">
    <property type="entry name" value="IcmF-related"/>
    <property type="match status" value="1"/>
</dbReference>
<evidence type="ECO:0000313" key="7">
    <source>
        <dbReference type="Proteomes" id="UP000297734"/>
    </source>
</evidence>
<dbReference type="Proteomes" id="UP000297734">
    <property type="component" value="Unassembled WGS sequence"/>
</dbReference>
<evidence type="ECO:0000259" key="2">
    <source>
        <dbReference type="Pfam" id="PF06744"/>
    </source>
</evidence>
<reference evidence="6 7" key="1">
    <citation type="journal article" date="2019" name="Syst. Appl. Microbiol.">
        <title>New species of pathogenic Pseudomonas isolated from citrus in Tunisia: Proposal of Pseudomonas kairouanensis sp. nov. and Pseudomonas nabeulensis sp. nov.</title>
        <authorList>
            <person name="Oueslati M."/>
            <person name="Mulet M."/>
            <person name="Gomila M."/>
            <person name="Berge O."/>
            <person name="Hajlaoui M.R."/>
            <person name="Lalucat J."/>
            <person name="Sadfi-Zouaoui N."/>
            <person name="Garcia-Valdes E."/>
        </authorList>
    </citation>
    <scope>NUCLEOTIDE SEQUENCE [LARGE SCALE GENOMIC DNA]</scope>
    <source>
        <strain evidence="6 7">E10B</strain>
    </source>
</reference>
<keyword evidence="1" id="KW-0472">Membrane</keyword>
<dbReference type="EMBL" id="QUZT01000064">
    <property type="protein sequence ID" value="TFY87997.1"/>
    <property type="molecule type" value="Genomic_DNA"/>
</dbReference>
<feature type="domain" description="Type VI secretion system IcmF C-terminal" evidence="2">
    <location>
        <begin position="999"/>
        <end position="1104"/>
    </location>
</feature>
<dbReference type="NCBIfam" id="TIGR03348">
    <property type="entry name" value="VI_IcmF"/>
    <property type="match status" value="1"/>
</dbReference>
<dbReference type="InterPro" id="IPR010623">
    <property type="entry name" value="IcmF_C"/>
</dbReference>
<feature type="domain" description="Type VI secretion system component TssM1 helical" evidence="5">
    <location>
        <begin position="893"/>
        <end position="989"/>
    </location>
</feature>
<evidence type="ECO:0000259" key="3">
    <source>
        <dbReference type="Pfam" id="PF06761"/>
    </source>
</evidence>
<accession>A0A4Z0ANN8</accession>
<dbReference type="InterPro" id="IPR053156">
    <property type="entry name" value="T6SS_TssM-like"/>
</dbReference>
<organism evidence="6 7">
    <name type="scientific">Pseudomonas nabeulensis</name>
    <dbReference type="NCBI Taxonomy" id="2293833"/>
    <lineage>
        <taxon>Bacteria</taxon>
        <taxon>Pseudomonadati</taxon>
        <taxon>Pseudomonadota</taxon>
        <taxon>Gammaproteobacteria</taxon>
        <taxon>Pseudomonadales</taxon>
        <taxon>Pseudomonadaceae</taxon>
        <taxon>Pseudomonas</taxon>
    </lineage>
</organism>
<keyword evidence="1" id="KW-0812">Transmembrane</keyword>
<dbReference type="AlphaFoldDB" id="A0A4Z0ANN8"/>
<feature type="transmembrane region" description="Helical" evidence="1">
    <location>
        <begin position="12"/>
        <end position="32"/>
    </location>
</feature>
<dbReference type="InterPro" id="IPR009612">
    <property type="entry name" value="IcmF-rel"/>
</dbReference>
<dbReference type="Pfam" id="PF21070">
    <property type="entry name" value="IcmF_helical"/>
    <property type="match status" value="1"/>
</dbReference>
<dbReference type="InterPro" id="IPR025743">
    <property type="entry name" value="TssM1_N"/>
</dbReference>
<dbReference type="InterPro" id="IPR017731">
    <property type="entry name" value="TssM1-like"/>
</dbReference>
<gene>
    <name evidence="6" type="primary">tssM</name>
    <name evidence="6" type="ORF">DYL61_25155</name>
</gene>
<dbReference type="Pfam" id="PF06744">
    <property type="entry name" value="IcmF_C"/>
    <property type="match status" value="1"/>
</dbReference>
<keyword evidence="7" id="KW-1185">Reference proteome</keyword>
<dbReference type="PANTHER" id="PTHR36153:SF1">
    <property type="entry name" value="TYPE VI SECRETION SYSTEM COMPONENT TSSM1"/>
    <property type="match status" value="1"/>
</dbReference>
<evidence type="ECO:0000259" key="5">
    <source>
        <dbReference type="Pfam" id="PF21070"/>
    </source>
</evidence>
<feature type="transmembrane region" description="Helical" evidence="1">
    <location>
        <begin position="52"/>
        <end position="69"/>
    </location>
</feature>